<proteinExistence type="predicted"/>
<sequence>MRIFRIILQFIREDVWRLTPEGLPKFMRLLIMPARIILIAFRGFKEDKVPLRASALTFYSMLSVVPVVAMGFGIAKGFGFHEMLENQLKKNFSERQEVLEWIITFANRFLENTKGGLIAGIGIVILLWTVMKVFGNIESSFNAIWQIHKPRVWFRKFSDYLTMMLIAPILLILSTSSNVFITTQITQITQEVELLGYISPLIFFLVKLIPYVLFWFVLTIIYMVMPNTNVTFKSAFAAGIVAGTMFVFVQWAYIYFQIGVSKYNAIYGSFAALPLFLMWLQVSWIIVLFGAEISFAVQNVEKYEHDPDIRNISSYSQRALTLMVAQLLVKQFAKGEPPLTAKEVSQQLEIPIRLVRDIIFVLAEAGILSEVNTKQDKLNAYQPALDINKISISYILNILDHHGVDKVLAADTTEKEKIQNLLNGFDDAIKQSNGSKLLKDIA</sequence>
<dbReference type="PANTHER" id="PTHR30213:SF0">
    <property type="entry name" value="UPF0761 MEMBRANE PROTEIN YIHY"/>
    <property type="match status" value="1"/>
</dbReference>
<evidence type="ECO:0000256" key="4">
    <source>
        <dbReference type="ARBA" id="ARBA00022989"/>
    </source>
</evidence>
<dbReference type="InterPro" id="IPR036388">
    <property type="entry name" value="WH-like_DNA-bd_sf"/>
</dbReference>
<keyword evidence="5 6" id="KW-0472">Membrane</keyword>
<dbReference type="Pfam" id="PF03631">
    <property type="entry name" value="Virul_fac_BrkB"/>
    <property type="match status" value="1"/>
</dbReference>
<dbReference type="KEGG" id="blq:L21SP5_00860"/>
<keyword evidence="8" id="KW-1185">Reference proteome</keyword>
<evidence type="ECO:0000256" key="2">
    <source>
        <dbReference type="ARBA" id="ARBA00022475"/>
    </source>
</evidence>
<feature type="transmembrane region" description="Helical" evidence="6">
    <location>
        <begin position="157"/>
        <end position="181"/>
    </location>
</feature>
<feature type="transmembrane region" description="Helical" evidence="6">
    <location>
        <begin position="26"/>
        <end position="44"/>
    </location>
</feature>
<dbReference type="RefSeq" id="WP_057952069.1">
    <property type="nucleotide sequence ID" value="NZ_CP013118.1"/>
</dbReference>
<dbReference type="InterPro" id="IPR017039">
    <property type="entry name" value="Virul_fac_BrkB"/>
</dbReference>
<evidence type="ECO:0000256" key="3">
    <source>
        <dbReference type="ARBA" id="ARBA00022692"/>
    </source>
</evidence>
<evidence type="ECO:0000313" key="7">
    <source>
        <dbReference type="EMBL" id="ALO14530.1"/>
    </source>
</evidence>
<keyword evidence="3 6" id="KW-0812">Transmembrane</keyword>
<evidence type="ECO:0000256" key="1">
    <source>
        <dbReference type="ARBA" id="ARBA00004651"/>
    </source>
</evidence>
<dbReference type="AlphaFoldDB" id="A0A0S2HWZ0"/>
<gene>
    <name evidence="7" type="ORF">L21SP5_00860</name>
</gene>
<dbReference type="EMBL" id="CP013118">
    <property type="protein sequence ID" value="ALO14530.1"/>
    <property type="molecule type" value="Genomic_DNA"/>
</dbReference>
<evidence type="ECO:0008006" key="9">
    <source>
        <dbReference type="Google" id="ProtNLM"/>
    </source>
</evidence>
<dbReference type="NCBIfam" id="TIGR00765">
    <property type="entry name" value="yihY_not_rbn"/>
    <property type="match status" value="1"/>
</dbReference>
<dbReference type="Gene3D" id="1.10.10.10">
    <property type="entry name" value="Winged helix-like DNA-binding domain superfamily/Winged helix DNA-binding domain"/>
    <property type="match status" value="1"/>
</dbReference>
<protein>
    <recommendedName>
        <fullName evidence="9">YihY family inner membrane protein</fullName>
    </recommendedName>
</protein>
<organism evidence="7 8">
    <name type="scientific">Salinivirga cyanobacteriivorans</name>
    <dbReference type="NCBI Taxonomy" id="1307839"/>
    <lineage>
        <taxon>Bacteria</taxon>
        <taxon>Pseudomonadati</taxon>
        <taxon>Bacteroidota</taxon>
        <taxon>Bacteroidia</taxon>
        <taxon>Bacteroidales</taxon>
        <taxon>Salinivirgaceae</taxon>
        <taxon>Salinivirga</taxon>
    </lineage>
</organism>
<comment type="subcellular location">
    <subcellularLocation>
        <location evidence="1">Cell membrane</location>
        <topology evidence="1">Multi-pass membrane protein</topology>
    </subcellularLocation>
</comment>
<dbReference type="GO" id="GO:0005886">
    <property type="term" value="C:plasma membrane"/>
    <property type="evidence" value="ECO:0007669"/>
    <property type="project" value="UniProtKB-SubCell"/>
</dbReference>
<feature type="transmembrane region" description="Helical" evidence="6">
    <location>
        <begin position="201"/>
        <end position="224"/>
    </location>
</feature>
<feature type="transmembrane region" description="Helical" evidence="6">
    <location>
        <begin position="56"/>
        <end position="75"/>
    </location>
</feature>
<accession>A0A0S2HWZ0</accession>
<feature type="transmembrane region" description="Helical" evidence="6">
    <location>
        <begin position="236"/>
        <end position="256"/>
    </location>
</feature>
<feature type="transmembrane region" description="Helical" evidence="6">
    <location>
        <begin position="117"/>
        <end position="137"/>
    </location>
</feature>
<evidence type="ECO:0000256" key="6">
    <source>
        <dbReference type="SAM" id="Phobius"/>
    </source>
</evidence>
<reference evidence="7 8" key="1">
    <citation type="submission" date="2015-11" db="EMBL/GenBank/DDBJ databases">
        <title>Description and complete genome sequence of a novel strain predominating in hypersaline microbial mats and representing a new family of the Bacteriodetes phylum.</title>
        <authorList>
            <person name="Spring S."/>
            <person name="Bunk B."/>
            <person name="Sproer C."/>
            <person name="Klenk H.-P."/>
        </authorList>
    </citation>
    <scope>NUCLEOTIDE SEQUENCE [LARGE SCALE GENOMIC DNA]</scope>
    <source>
        <strain evidence="7 8">L21-Spi-D4</strain>
    </source>
</reference>
<keyword evidence="2" id="KW-1003">Cell membrane</keyword>
<dbReference type="PANTHER" id="PTHR30213">
    <property type="entry name" value="INNER MEMBRANE PROTEIN YHJD"/>
    <property type="match status" value="1"/>
</dbReference>
<name>A0A0S2HWZ0_9BACT</name>
<dbReference type="STRING" id="1307839.L21SP5_00860"/>
<dbReference type="Proteomes" id="UP000064893">
    <property type="component" value="Chromosome"/>
</dbReference>
<evidence type="ECO:0000256" key="5">
    <source>
        <dbReference type="ARBA" id="ARBA00023136"/>
    </source>
</evidence>
<evidence type="ECO:0000313" key="8">
    <source>
        <dbReference type="Proteomes" id="UP000064893"/>
    </source>
</evidence>
<dbReference type="OrthoDB" id="9808671at2"/>
<keyword evidence="4 6" id="KW-1133">Transmembrane helix</keyword>